<reference evidence="2 3" key="1">
    <citation type="journal article" date="2023" name="bioRxiv">
        <title>High-quality genome assemblies of four members of thePodospora anserinaspecies complex.</title>
        <authorList>
            <person name="Ament-Velasquez S.L."/>
            <person name="Vogan A.A."/>
            <person name="Wallerman O."/>
            <person name="Hartmann F."/>
            <person name="Gautier V."/>
            <person name="Silar P."/>
            <person name="Giraud T."/>
            <person name="Johannesson H."/>
        </authorList>
    </citation>
    <scope>NUCLEOTIDE SEQUENCE [LARGE SCALE GENOMIC DNA]</scope>
    <source>
        <strain evidence="2 3">CBS 411.78</strain>
    </source>
</reference>
<dbReference type="RefSeq" id="XP_062771130.1">
    <property type="nucleotide sequence ID" value="XM_062908098.1"/>
</dbReference>
<evidence type="ECO:0000256" key="1">
    <source>
        <dbReference type="SAM" id="Phobius"/>
    </source>
</evidence>
<gene>
    <name evidence="2" type="ORF">QC763_115200</name>
</gene>
<keyword evidence="1" id="KW-0812">Transmembrane</keyword>
<name>A0ABR0I1H4_9PEZI</name>
<keyword evidence="1" id="KW-0472">Membrane</keyword>
<feature type="transmembrane region" description="Helical" evidence="1">
    <location>
        <begin position="565"/>
        <end position="587"/>
    </location>
</feature>
<organism evidence="2 3">
    <name type="scientific">Podospora pseudopauciseta</name>
    <dbReference type="NCBI Taxonomy" id="2093780"/>
    <lineage>
        <taxon>Eukaryota</taxon>
        <taxon>Fungi</taxon>
        <taxon>Dikarya</taxon>
        <taxon>Ascomycota</taxon>
        <taxon>Pezizomycotina</taxon>
        <taxon>Sordariomycetes</taxon>
        <taxon>Sordariomycetidae</taxon>
        <taxon>Sordariales</taxon>
        <taxon>Podosporaceae</taxon>
        <taxon>Podospora</taxon>
    </lineage>
</organism>
<feature type="transmembrane region" description="Helical" evidence="1">
    <location>
        <begin position="56"/>
        <end position="76"/>
    </location>
</feature>
<keyword evidence="1" id="KW-1133">Transmembrane helix</keyword>
<comment type="caution">
    <text evidence="2">The sequence shown here is derived from an EMBL/GenBank/DDBJ whole genome shotgun (WGS) entry which is preliminary data.</text>
</comment>
<dbReference type="EMBL" id="JAFFHB010000001">
    <property type="protein sequence ID" value="KAK4673808.1"/>
    <property type="molecule type" value="Genomic_DNA"/>
</dbReference>
<protein>
    <submittedName>
        <fullName evidence="2">Uncharacterized protein</fullName>
    </submittedName>
</protein>
<evidence type="ECO:0000313" key="2">
    <source>
        <dbReference type="EMBL" id="KAK4673808.1"/>
    </source>
</evidence>
<feature type="transmembrane region" description="Helical" evidence="1">
    <location>
        <begin position="163"/>
        <end position="186"/>
    </location>
</feature>
<accession>A0ABR0I1H4</accession>
<sequence>MHLYLGKSHPPTSTIVNVENTTMESEYQSITADITEEKVERGEVEKRPLKFPWVGIAWRFTGSLFCFIFIIVMLWGYERMGVLSSWDRRGFNTLNILLSAFVSLALGSLLTLLGHTLRWYLLQREAATPGNVDLILGIGEPTGSLRLLWGHTWRGKGWTRTTIIVLLYFIASILARISVAGLGLTFELNEEAGVDYPVMMTDWRDPGWITEPDPRETLRRFVDFASVGLATSPLSLNKSDPASWTTENVDGLGVNRTVDGRTLTYTFSLNEYRGLEVEPNKDHVVHSSSSCIVRNFYNGTVYQDGKSVGEVTATNMEQIPRDDPEYLQILSGLLLHFPTAFVDYIWTAGINEETIGQNMSGCMTTCKYSTPPLPPFSEPLHGSLTWDGTCTQIDIYREDHLSWKDFNKRNASYFGCTSCLSTSSAHSGSSSEPRAGLSPAVFSELIPSSNSSFATYMLLGMGTYERINQYMDPVNLFTRIYSAMDKQTHLVNYAGQGLPSMKTMSDWYLRPVPIAEEVYVAHLAARLPLLGFVGAQRQLPKITKEKGASEKPFIRTVLQVKWRRVMAVMIAINASAVFVILAVYLACRKVMIPNKGRDSPLLTARFLNEFIAGSWGKTTGVDTMREIAERTKNVRLRYETRGGELGIWPVGGEESRVLPTSAP</sequence>
<keyword evidence="3" id="KW-1185">Reference proteome</keyword>
<proteinExistence type="predicted"/>
<dbReference type="GeneID" id="87928441"/>
<evidence type="ECO:0000313" key="3">
    <source>
        <dbReference type="Proteomes" id="UP001326199"/>
    </source>
</evidence>
<dbReference type="Proteomes" id="UP001326199">
    <property type="component" value="Unassembled WGS sequence"/>
</dbReference>
<feature type="transmembrane region" description="Helical" evidence="1">
    <location>
        <begin position="96"/>
        <end position="114"/>
    </location>
</feature>